<accession>A0ABU8VWA4</accession>
<dbReference type="Pfam" id="PF04972">
    <property type="entry name" value="BON"/>
    <property type="match status" value="1"/>
</dbReference>
<gene>
    <name evidence="3" type="ORF">WKW80_08475</name>
</gene>
<dbReference type="PROSITE" id="PS50914">
    <property type="entry name" value="BON"/>
    <property type="match status" value="1"/>
</dbReference>
<proteinExistence type="predicted"/>
<evidence type="ECO:0000313" key="3">
    <source>
        <dbReference type="EMBL" id="MEJ8822072.1"/>
    </source>
</evidence>
<keyword evidence="1" id="KW-0732">Signal</keyword>
<feature type="domain" description="BON" evidence="2">
    <location>
        <begin position="97"/>
        <end position="165"/>
    </location>
</feature>
<evidence type="ECO:0000259" key="2">
    <source>
        <dbReference type="PROSITE" id="PS50914"/>
    </source>
</evidence>
<organism evidence="3 4">
    <name type="scientific">Variovorax humicola</name>
    <dbReference type="NCBI Taxonomy" id="1769758"/>
    <lineage>
        <taxon>Bacteria</taxon>
        <taxon>Pseudomonadati</taxon>
        <taxon>Pseudomonadota</taxon>
        <taxon>Betaproteobacteria</taxon>
        <taxon>Burkholderiales</taxon>
        <taxon>Comamonadaceae</taxon>
        <taxon>Variovorax</taxon>
    </lineage>
</organism>
<evidence type="ECO:0000313" key="4">
    <source>
        <dbReference type="Proteomes" id="UP001363010"/>
    </source>
</evidence>
<dbReference type="InterPro" id="IPR007055">
    <property type="entry name" value="BON_dom"/>
</dbReference>
<dbReference type="RefSeq" id="WP_340363116.1">
    <property type="nucleotide sequence ID" value="NZ_JBBKZV010000003.1"/>
</dbReference>
<comment type="caution">
    <text evidence="3">The sequence shown here is derived from an EMBL/GenBank/DDBJ whole genome shotgun (WGS) entry which is preliminary data.</text>
</comment>
<name>A0ABU8VWA4_9BURK</name>
<feature type="signal peptide" evidence="1">
    <location>
        <begin position="1"/>
        <end position="27"/>
    </location>
</feature>
<reference evidence="3 4" key="1">
    <citation type="submission" date="2024-03" db="EMBL/GenBank/DDBJ databases">
        <title>Novel species of the genus Variovorax.</title>
        <authorList>
            <person name="Liu Q."/>
            <person name="Xin Y.-H."/>
        </authorList>
    </citation>
    <scope>NUCLEOTIDE SEQUENCE [LARGE SCALE GENOMIC DNA]</scope>
    <source>
        <strain evidence="3 4">KACC 18501</strain>
    </source>
</reference>
<protein>
    <submittedName>
        <fullName evidence="3">BON domain-containing protein</fullName>
    </submittedName>
</protein>
<keyword evidence="4" id="KW-1185">Reference proteome</keyword>
<feature type="chain" id="PRO_5045530971" evidence="1">
    <location>
        <begin position="28"/>
        <end position="183"/>
    </location>
</feature>
<evidence type="ECO:0000256" key="1">
    <source>
        <dbReference type="SAM" id="SignalP"/>
    </source>
</evidence>
<sequence>MTRCRIGSCRLAWMAWLAWLVAGTVGAAPVTSDTPAERRNWFDDPFFQIASGLPGCPVPLGPFYTEAERRTQMHSRLERGTSCWLEHRCEDSNAYRYDKDVAPRVRKALATVPGLKRASVWVMVQRRWVYLQGCVPTRDLAQRLEHAARGAKDVETVVPDLLVGVRGRAPYPVNDDQVNARKK</sequence>
<dbReference type="EMBL" id="JBBKZV010000003">
    <property type="protein sequence ID" value="MEJ8822072.1"/>
    <property type="molecule type" value="Genomic_DNA"/>
</dbReference>
<dbReference type="Proteomes" id="UP001363010">
    <property type="component" value="Unassembled WGS sequence"/>
</dbReference>